<dbReference type="Pfam" id="PF01431">
    <property type="entry name" value="Peptidase_M13"/>
    <property type="match status" value="1"/>
</dbReference>
<dbReference type="GO" id="GO:0005886">
    <property type="term" value="C:plasma membrane"/>
    <property type="evidence" value="ECO:0007669"/>
    <property type="project" value="TreeGrafter"/>
</dbReference>
<dbReference type="EMBL" id="JAXCGZ010006744">
    <property type="protein sequence ID" value="KAK7079560.1"/>
    <property type="molecule type" value="Genomic_DNA"/>
</dbReference>
<dbReference type="InterPro" id="IPR024079">
    <property type="entry name" value="MetalloPept_cat_dom_sf"/>
</dbReference>
<dbReference type="CDD" id="cd08662">
    <property type="entry name" value="M13"/>
    <property type="match status" value="1"/>
</dbReference>
<evidence type="ECO:0000256" key="8">
    <source>
        <dbReference type="SAM" id="MobiDB-lite"/>
    </source>
</evidence>
<keyword evidence="3" id="KW-0645">Protease</keyword>
<keyword evidence="12" id="KW-1185">Reference proteome</keyword>
<dbReference type="GO" id="GO:0016485">
    <property type="term" value="P:protein processing"/>
    <property type="evidence" value="ECO:0007669"/>
    <property type="project" value="TreeGrafter"/>
</dbReference>
<evidence type="ECO:0000256" key="3">
    <source>
        <dbReference type="ARBA" id="ARBA00022670"/>
    </source>
</evidence>
<dbReference type="Pfam" id="PF05649">
    <property type="entry name" value="Peptidase_M13_N"/>
    <property type="match status" value="1"/>
</dbReference>
<accession>A0AAN8X808</accession>
<evidence type="ECO:0000256" key="1">
    <source>
        <dbReference type="ARBA" id="ARBA00001947"/>
    </source>
</evidence>
<proteinExistence type="inferred from homology"/>
<dbReference type="PROSITE" id="PS51885">
    <property type="entry name" value="NEPRILYSIN"/>
    <property type="match status" value="1"/>
</dbReference>
<evidence type="ECO:0000256" key="2">
    <source>
        <dbReference type="ARBA" id="ARBA00007357"/>
    </source>
</evidence>
<keyword evidence="4" id="KW-0479">Metal-binding</keyword>
<dbReference type="Gene3D" id="3.40.390.10">
    <property type="entry name" value="Collagenase (Catalytic Domain)"/>
    <property type="match status" value="1"/>
</dbReference>
<sequence>MGSQNNSRQEHREKDMPQRDPANTSNHSYEAMGGRSYNICTTANCIISASNLIESVDDSVNPCDDFYQYACGRWMEKNPVPESTYVWSQFEVLDNQVNNALNTILSSPNVNDSKPTSQLKVFYKACMNFSQLETLGVSPLTDFLKQYGGWPMTQERWNGTAFTWQTLLGEAKRTMGRDYLLSIWVSADQRNTNTSAIYIDQGSLGLPHSVLINTEGYLSKVSAYKKYMASTASVIASSLNQTLEEDAIYEDVNAIFDFEMALANITMPEEKRRDSERLYNQMTISDLTNLTSATFVDWLKFLNTVFSEVSINIDNNTIVIVNEIEYIKELSLLINSTRSRTIANYIMWRLVKFLGDETNEAMRDVSFQYNKVFSGISTQIPHSLLCISKANKYMGEAVGVEYVKSYFPQQTKDDTSTITEDIQEAFKESLASNTWMDKETKLKAIEKADAIIKLIGYPDWFTNDMELESYYNELQELSEDNHFLNIKALRLWMTTLELSEYGLPTERNRWATAPAVVNAFYMSEFNSITLPAAILQPPFYQANSLQALNYGAIGQVIGHELTHAFDDEGRQFDKEGNIVSWWSNATLEAFMDRTQCIVNQYGNITIQGLDDLMPNATINGVITQGENIADNGGLRHAFLAYQKFVERNGEEPRLPGVAHFTPLQLFFLSAAKSWCSSITREGLANQILTDQHSPNRYRVMGAMQNMKQFSSVWNCSSTAPMNPPNKCIVW</sequence>
<comment type="cofactor">
    <cofactor evidence="1">
        <name>Zn(2+)</name>
        <dbReference type="ChEBI" id="CHEBI:29105"/>
    </cofactor>
</comment>
<evidence type="ECO:0000256" key="5">
    <source>
        <dbReference type="ARBA" id="ARBA00022801"/>
    </source>
</evidence>
<evidence type="ECO:0000259" key="10">
    <source>
        <dbReference type="Pfam" id="PF05649"/>
    </source>
</evidence>
<evidence type="ECO:0000313" key="12">
    <source>
        <dbReference type="Proteomes" id="UP001381693"/>
    </source>
</evidence>
<dbReference type="InterPro" id="IPR042089">
    <property type="entry name" value="Peptidase_M13_dom_2"/>
</dbReference>
<dbReference type="GO" id="GO:0004222">
    <property type="term" value="F:metalloendopeptidase activity"/>
    <property type="evidence" value="ECO:0007669"/>
    <property type="project" value="InterPro"/>
</dbReference>
<dbReference type="GO" id="GO:0046872">
    <property type="term" value="F:metal ion binding"/>
    <property type="evidence" value="ECO:0007669"/>
    <property type="project" value="UniProtKB-KW"/>
</dbReference>
<gene>
    <name evidence="11" type="ORF">SK128_020723</name>
</gene>
<dbReference type="InterPro" id="IPR018497">
    <property type="entry name" value="Peptidase_M13_C"/>
</dbReference>
<evidence type="ECO:0000256" key="4">
    <source>
        <dbReference type="ARBA" id="ARBA00022723"/>
    </source>
</evidence>
<dbReference type="Proteomes" id="UP001381693">
    <property type="component" value="Unassembled WGS sequence"/>
</dbReference>
<keyword evidence="5" id="KW-0378">Hydrolase</keyword>
<dbReference type="PANTHER" id="PTHR11733">
    <property type="entry name" value="ZINC METALLOPROTEASE FAMILY M13 NEPRILYSIN-RELATED"/>
    <property type="match status" value="1"/>
</dbReference>
<dbReference type="SUPFAM" id="SSF55486">
    <property type="entry name" value="Metalloproteases ('zincins'), catalytic domain"/>
    <property type="match status" value="1"/>
</dbReference>
<dbReference type="InterPro" id="IPR008753">
    <property type="entry name" value="Peptidase_M13_N"/>
</dbReference>
<dbReference type="InterPro" id="IPR000718">
    <property type="entry name" value="Peptidase_M13"/>
</dbReference>
<feature type="domain" description="Peptidase M13 C-terminal" evidence="9">
    <location>
        <begin position="518"/>
        <end position="727"/>
    </location>
</feature>
<dbReference type="PRINTS" id="PR00786">
    <property type="entry name" value="NEPRILYSIN"/>
</dbReference>
<dbReference type="AlphaFoldDB" id="A0AAN8X808"/>
<organism evidence="11 12">
    <name type="scientific">Halocaridina rubra</name>
    <name type="common">Hawaiian red shrimp</name>
    <dbReference type="NCBI Taxonomy" id="373956"/>
    <lineage>
        <taxon>Eukaryota</taxon>
        <taxon>Metazoa</taxon>
        <taxon>Ecdysozoa</taxon>
        <taxon>Arthropoda</taxon>
        <taxon>Crustacea</taxon>
        <taxon>Multicrustacea</taxon>
        <taxon>Malacostraca</taxon>
        <taxon>Eumalacostraca</taxon>
        <taxon>Eucarida</taxon>
        <taxon>Decapoda</taxon>
        <taxon>Pleocyemata</taxon>
        <taxon>Caridea</taxon>
        <taxon>Atyoidea</taxon>
        <taxon>Atyidae</taxon>
        <taxon>Halocaridina</taxon>
    </lineage>
</organism>
<protein>
    <recommendedName>
        <fullName evidence="13">Endothelin-converting enzyme 1</fullName>
    </recommendedName>
</protein>
<keyword evidence="7" id="KW-0482">Metalloprotease</keyword>
<comment type="caution">
    <text evidence="11">The sequence shown here is derived from an EMBL/GenBank/DDBJ whole genome shotgun (WGS) entry which is preliminary data.</text>
</comment>
<evidence type="ECO:0000256" key="6">
    <source>
        <dbReference type="ARBA" id="ARBA00022833"/>
    </source>
</evidence>
<evidence type="ECO:0000313" key="11">
    <source>
        <dbReference type="EMBL" id="KAK7079560.1"/>
    </source>
</evidence>
<dbReference type="Gene3D" id="1.10.1380.10">
    <property type="entry name" value="Neutral endopeptidase , domain2"/>
    <property type="match status" value="1"/>
</dbReference>
<feature type="region of interest" description="Disordered" evidence="8">
    <location>
        <begin position="1"/>
        <end position="28"/>
    </location>
</feature>
<evidence type="ECO:0008006" key="13">
    <source>
        <dbReference type="Google" id="ProtNLM"/>
    </source>
</evidence>
<evidence type="ECO:0000259" key="9">
    <source>
        <dbReference type="Pfam" id="PF01431"/>
    </source>
</evidence>
<dbReference type="PANTHER" id="PTHR11733:SF237">
    <property type="entry name" value="NEPRILYSIN-LIKE 4"/>
    <property type="match status" value="1"/>
</dbReference>
<feature type="compositionally biased region" description="Basic and acidic residues" evidence="8">
    <location>
        <begin position="8"/>
        <end position="18"/>
    </location>
</feature>
<evidence type="ECO:0000256" key="7">
    <source>
        <dbReference type="ARBA" id="ARBA00023049"/>
    </source>
</evidence>
<feature type="domain" description="Peptidase M13 N-terminal" evidence="10">
    <location>
        <begin position="62"/>
        <end position="458"/>
    </location>
</feature>
<reference evidence="11 12" key="1">
    <citation type="submission" date="2023-11" db="EMBL/GenBank/DDBJ databases">
        <title>Halocaridina rubra genome assembly.</title>
        <authorList>
            <person name="Smith C."/>
        </authorList>
    </citation>
    <scope>NUCLEOTIDE SEQUENCE [LARGE SCALE GENOMIC DNA]</scope>
    <source>
        <strain evidence="11">EP-1</strain>
        <tissue evidence="11">Whole</tissue>
    </source>
</reference>
<keyword evidence="6" id="KW-0862">Zinc</keyword>
<comment type="similarity">
    <text evidence="2">Belongs to the peptidase M13 family.</text>
</comment>
<name>A0AAN8X808_HALRR</name>